<feature type="compositionally biased region" description="Basic and acidic residues" evidence="1">
    <location>
        <begin position="423"/>
        <end position="444"/>
    </location>
</feature>
<dbReference type="PATRIC" id="fig|742823.3.peg.425"/>
<dbReference type="RefSeq" id="WP_005433684.1">
    <property type="nucleotide sequence ID" value="NZ_JH815514.1"/>
</dbReference>
<keyword evidence="3" id="KW-1185">Reference proteome</keyword>
<feature type="compositionally biased region" description="Basic and acidic residues" evidence="1">
    <location>
        <begin position="613"/>
        <end position="625"/>
    </location>
</feature>
<evidence type="ECO:0008006" key="4">
    <source>
        <dbReference type="Google" id="ProtNLM"/>
    </source>
</evidence>
<comment type="caution">
    <text evidence="2">The sequence shown here is derived from an EMBL/GenBank/DDBJ whole genome shotgun (WGS) entry which is preliminary data.</text>
</comment>
<feature type="compositionally biased region" description="Low complexity" evidence="1">
    <location>
        <begin position="464"/>
        <end position="491"/>
    </location>
</feature>
<dbReference type="AlphaFoldDB" id="K1JZG8"/>
<protein>
    <recommendedName>
        <fullName evidence="4">DEAD/DEAH box helicase domain-containing protein</fullName>
    </recommendedName>
</protein>
<proteinExistence type="predicted"/>
<dbReference type="EMBL" id="ADMG01000015">
    <property type="protein sequence ID" value="EKB31973.1"/>
    <property type="molecule type" value="Genomic_DNA"/>
</dbReference>
<dbReference type="Proteomes" id="UP000005835">
    <property type="component" value="Unassembled WGS sequence"/>
</dbReference>
<feature type="region of interest" description="Disordered" evidence="1">
    <location>
        <begin position="390"/>
        <end position="709"/>
    </location>
</feature>
<gene>
    <name evidence="2" type="ORF">HMPREF9465_00428</name>
</gene>
<feature type="compositionally biased region" description="Basic and acidic residues" evidence="1">
    <location>
        <begin position="398"/>
        <end position="413"/>
    </location>
</feature>
<evidence type="ECO:0000313" key="3">
    <source>
        <dbReference type="Proteomes" id="UP000005835"/>
    </source>
</evidence>
<dbReference type="eggNOG" id="COG0513">
    <property type="taxonomic scope" value="Bacteria"/>
</dbReference>
<reference evidence="2 3" key="1">
    <citation type="submission" date="2012-05" db="EMBL/GenBank/DDBJ databases">
        <title>The Genome Sequence of Sutterella wadsworthensis 2_1_59BFAA.</title>
        <authorList>
            <consortium name="The Broad Institute Genome Sequencing Platform"/>
            <person name="Earl A."/>
            <person name="Ward D."/>
            <person name="Feldgarden M."/>
            <person name="Gevers D."/>
            <person name="Daigneault M."/>
            <person name="Strauss J."/>
            <person name="Allen-Vercoe E."/>
            <person name="Walker B."/>
            <person name="Young S.K."/>
            <person name="Zeng Q."/>
            <person name="Gargeya S."/>
            <person name="Fitzgerald M."/>
            <person name="Haas B."/>
            <person name="Abouelleil A."/>
            <person name="Alvarado L."/>
            <person name="Arachchi H.M."/>
            <person name="Berlin A.M."/>
            <person name="Chapman S.B."/>
            <person name="Goldberg J."/>
            <person name="Griggs A."/>
            <person name="Gujja S."/>
            <person name="Hansen M."/>
            <person name="Howarth C."/>
            <person name="Imamovic A."/>
            <person name="Larimer J."/>
            <person name="McCowen C."/>
            <person name="Montmayeur A."/>
            <person name="Murphy C."/>
            <person name="Neiman D."/>
            <person name="Pearson M."/>
            <person name="Priest M."/>
            <person name="Roberts A."/>
            <person name="Saif S."/>
            <person name="Shea T."/>
            <person name="Sisk P."/>
            <person name="Sykes S."/>
            <person name="Wortman J."/>
            <person name="Nusbaum C."/>
            <person name="Birren B."/>
        </authorList>
    </citation>
    <scope>NUCLEOTIDE SEQUENCE [LARGE SCALE GENOMIC DNA]</scope>
    <source>
        <strain evidence="2 3">2_1_59BFAA</strain>
    </source>
</reference>
<feature type="compositionally biased region" description="Low complexity" evidence="1">
    <location>
        <begin position="681"/>
        <end position="697"/>
    </location>
</feature>
<dbReference type="STRING" id="742823.HMPREF9465_00428"/>
<sequence>MTKDEKISNFERVLSWLPEAFKSWATSNPFLSSTLNEVLNERDTRLSGTPCTSRLKTAVTALLQKLQDRRDKSAALILAASREAEETAFTLASRMSEGTGLRIAATTGVRDGAGLAAIFATAPDLVVTNPKVLKKVFDKGFVAPEAFRTILVDGAEWHDVMGDTDLIASLVERFPAALQLIVTGPVVVETTEDPYNAMLHAPAYCRAPDEAARETAPKERVVLVPEEKMSETLAREAEKTPVLFLVSTPTESTRVTGLLKEAGIAAKRATATQSASARETLVLKFIAGRVEHLVMPHSVIGELEHNRASRVILTDLSGGPEPYLEHLALTADGTGELVTIVTPETLPLFEKLLVAAEKRLTLENPYNLPEPRTVIGQLLRREKLTIRTKYGRTAESTEGDRGEQDDRGEGRSRWERRKSKNGQRKDRKDGFRKDRKDFRKDEQGKTFGKKPRKAAKPHRDEALPVEAAAPEADAVMQPQAAPAEGAASEQAQTRKPRKSFTERRFGKNRPFKQRQEDAAETSSAPVEAQAVPAAEAGAQDKSRKDHFKNFRRKSRKFQNGEGEASRTQEKPVQNADSEQAAAGDRKPQEKKTFEKKPYEKKPFEKKRDRKKPARQDAEAKPRQQDWDDDNFGNSIHYQPKRQNLRGLPSDQQIHWEPTDPYHPSSQALSLPQIMPDENRRGGYVNGNVNGNVKGGFNRSRRNYRKKREG</sequence>
<dbReference type="Gene3D" id="3.40.50.300">
    <property type="entry name" value="P-loop containing nucleotide triphosphate hydrolases"/>
    <property type="match status" value="1"/>
</dbReference>
<evidence type="ECO:0000256" key="1">
    <source>
        <dbReference type="SAM" id="MobiDB-lite"/>
    </source>
</evidence>
<accession>K1JZG8</accession>
<organism evidence="2 3">
    <name type="scientific">Sutterella wadsworthensis 2_1_59BFAA</name>
    <dbReference type="NCBI Taxonomy" id="742823"/>
    <lineage>
        <taxon>Bacteria</taxon>
        <taxon>Pseudomonadati</taxon>
        <taxon>Pseudomonadota</taxon>
        <taxon>Betaproteobacteria</taxon>
        <taxon>Burkholderiales</taxon>
        <taxon>Sutterellaceae</taxon>
        <taxon>Sutterella</taxon>
    </lineage>
</organism>
<dbReference type="InterPro" id="IPR027417">
    <property type="entry name" value="P-loop_NTPase"/>
</dbReference>
<feature type="compositionally biased region" description="Low complexity" evidence="1">
    <location>
        <begin position="524"/>
        <end position="537"/>
    </location>
</feature>
<dbReference type="SUPFAM" id="SSF52540">
    <property type="entry name" value="P-loop containing nucleoside triphosphate hydrolases"/>
    <property type="match status" value="1"/>
</dbReference>
<dbReference type="HOGENOM" id="CLU_389282_0_0_4"/>
<feature type="compositionally biased region" description="Basic residues" evidence="1">
    <location>
        <begin position="698"/>
        <end position="709"/>
    </location>
</feature>
<feature type="compositionally biased region" description="Basic and acidic residues" evidence="1">
    <location>
        <begin position="583"/>
        <end position="606"/>
    </location>
</feature>
<name>K1JZG8_9BURK</name>
<feature type="compositionally biased region" description="Basic residues" evidence="1">
    <location>
        <begin position="544"/>
        <end position="556"/>
    </location>
</feature>
<evidence type="ECO:0000313" key="2">
    <source>
        <dbReference type="EMBL" id="EKB31973.1"/>
    </source>
</evidence>
<feature type="compositionally biased region" description="Basic residues" evidence="1">
    <location>
        <begin position="447"/>
        <end position="456"/>
    </location>
</feature>